<sequence>MKATMRRRFVLSHYYRDLYKKLQSLTQGYRSVDDYHKEMEIAMIQANVEEDREATMARFLNGMNRDIANVVELQHYVELEDMVSNGRKDEVVVFKSKIEPSKREMKLPMSTKMPSLEDTCDDNVEYPVEGESLVAKYALSAKLKRMTWNNKGRIFFILDATSTIRPWQFDRKFNHDGFKNRHSFVKDKKTITLVPLTPRQEYEDVFPNDVPSGLPPIRGIEHQIDFVPGAKFLIDQPIGVIRRRQRKFKGKAINNITIRYRHPIPSAKGIEVDEKKVKTIKEWPTPKSTTELFDHQSNLRLRRVIWNPWQSNGKLRNMKNRSFEVLCHKQIRKCKEWKQREICHEAIFYDSHVTHFWSTSRSPFPEDDFKSQEVKNPMLQTMCNLDHFAQCCGIPPEVSKYLRHVGSRTPQAKSQLCSTAKSAFCCEVISQPFFQTNSEDFSSKDERLGSSSLGAKVTGQVISVHGDSLVYLLRAFGRWFEGKSKVKDHLEWQVLGIEVVLMQEKRPIAYFSEKLNGATLNYPTYDKELYALVRALETWQHYLWPKEFVIHTDHESLKHLKRQGKLNRRHAKWVEFIKTFPYVIKYKQGKETIVADALSIRYALVSTLNAKLLGFEHVKELYGNDDDFASVYGASHGGGLMGHFGVRKTLDAKSKVLPHGLYTPLPIPSAPWVDISMDFMLGLPRSRNGRDSIFVVVDMFSKMAHFISCHKTDDVTHIADLFFREIVRLHVNEMTSLDGEKKVEMVKKLHESVRKHIKKKNEQYATKANKGRRQVLFEPGDDSRTNPFKERGNDENQQEFKDPLHVPVGPITKVRSKKIKETLNRLIQEIWVNSNGGHSKLGPKEDEGVINLIQAIEG</sequence>
<evidence type="ECO:0000256" key="3">
    <source>
        <dbReference type="ARBA" id="ARBA00022722"/>
    </source>
</evidence>
<evidence type="ECO:0000256" key="1">
    <source>
        <dbReference type="ARBA" id="ARBA00022679"/>
    </source>
</evidence>
<dbReference type="CDD" id="cd09274">
    <property type="entry name" value="RNase_HI_RT_Ty3"/>
    <property type="match status" value="1"/>
</dbReference>
<name>A0A438FIN6_VITVI</name>
<evidence type="ECO:0000256" key="6">
    <source>
        <dbReference type="ARBA" id="ARBA00022918"/>
    </source>
</evidence>
<keyword evidence="1" id="KW-0808">Transferase</keyword>
<dbReference type="InterPro" id="IPR012337">
    <property type="entry name" value="RNaseH-like_sf"/>
</dbReference>
<dbReference type="InterPro" id="IPR041373">
    <property type="entry name" value="RT_RNaseH"/>
</dbReference>
<dbReference type="InterPro" id="IPR036397">
    <property type="entry name" value="RNaseH_sf"/>
</dbReference>
<keyword evidence="3" id="KW-0540">Nuclease</keyword>
<dbReference type="GO" id="GO:0003676">
    <property type="term" value="F:nucleic acid binding"/>
    <property type="evidence" value="ECO:0007669"/>
    <property type="project" value="InterPro"/>
</dbReference>
<dbReference type="GO" id="GO:0004519">
    <property type="term" value="F:endonuclease activity"/>
    <property type="evidence" value="ECO:0007669"/>
    <property type="project" value="UniProtKB-KW"/>
</dbReference>
<feature type="domain" description="Reverse transcriptase RNase H-like" evidence="9">
    <location>
        <begin position="496"/>
        <end position="580"/>
    </location>
</feature>
<dbReference type="AlphaFoldDB" id="A0A438FIN6"/>
<dbReference type="SUPFAM" id="SSF53098">
    <property type="entry name" value="Ribonuclease H-like"/>
    <property type="match status" value="1"/>
</dbReference>
<reference evidence="10 11" key="1">
    <citation type="journal article" date="2018" name="PLoS Genet.">
        <title>Population sequencing reveals clonal diversity and ancestral inbreeding in the grapevine cultivar Chardonnay.</title>
        <authorList>
            <person name="Roach M.J."/>
            <person name="Johnson D.L."/>
            <person name="Bohlmann J."/>
            <person name="van Vuuren H.J."/>
            <person name="Jones S.J."/>
            <person name="Pretorius I.S."/>
            <person name="Schmidt S.A."/>
            <person name="Borneman A.R."/>
        </authorList>
    </citation>
    <scope>NUCLEOTIDE SEQUENCE [LARGE SCALE GENOMIC DNA]</scope>
    <source>
        <strain evidence="11">cv. Chardonnay</strain>
        <tissue evidence="10">Leaf</tissue>
    </source>
</reference>
<dbReference type="Gene3D" id="3.30.420.10">
    <property type="entry name" value="Ribonuclease H-like superfamily/Ribonuclease H"/>
    <property type="match status" value="1"/>
</dbReference>
<dbReference type="Pfam" id="PF03732">
    <property type="entry name" value="Retrotrans_gag"/>
    <property type="match status" value="1"/>
</dbReference>
<dbReference type="InterPro" id="IPR005162">
    <property type="entry name" value="Retrotrans_gag_dom"/>
</dbReference>
<feature type="compositionally biased region" description="Basic and acidic residues" evidence="7">
    <location>
        <begin position="781"/>
        <end position="804"/>
    </location>
</feature>
<dbReference type="SUPFAM" id="SSF56672">
    <property type="entry name" value="DNA/RNA polymerases"/>
    <property type="match status" value="1"/>
</dbReference>
<keyword evidence="2" id="KW-0548">Nucleotidyltransferase</keyword>
<comment type="caution">
    <text evidence="10">The sequence shown here is derived from an EMBL/GenBank/DDBJ whole genome shotgun (WGS) entry which is preliminary data.</text>
</comment>
<evidence type="ECO:0000313" key="10">
    <source>
        <dbReference type="EMBL" id="RVW59828.1"/>
    </source>
</evidence>
<evidence type="ECO:0000259" key="9">
    <source>
        <dbReference type="Pfam" id="PF17917"/>
    </source>
</evidence>
<gene>
    <name evidence="10" type="primary">TY3B-I_361</name>
    <name evidence="10" type="ORF">CK203_098483</name>
</gene>
<protein>
    <submittedName>
        <fullName evidence="10">Transposon Ty3-I Gag-Pol polyprotein</fullName>
    </submittedName>
</protein>
<dbReference type="Proteomes" id="UP000288805">
    <property type="component" value="Unassembled WGS sequence"/>
</dbReference>
<evidence type="ECO:0000259" key="8">
    <source>
        <dbReference type="Pfam" id="PF03732"/>
    </source>
</evidence>
<organism evidence="10 11">
    <name type="scientific">Vitis vinifera</name>
    <name type="common">Grape</name>
    <dbReference type="NCBI Taxonomy" id="29760"/>
    <lineage>
        <taxon>Eukaryota</taxon>
        <taxon>Viridiplantae</taxon>
        <taxon>Streptophyta</taxon>
        <taxon>Embryophyta</taxon>
        <taxon>Tracheophyta</taxon>
        <taxon>Spermatophyta</taxon>
        <taxon>Magnoliopsida</taxon>
        <taxon>eudicotyledons</taxon>
        <taxon>Gunneridae</taxon>
        <taxon>Pentapetalae</taxon>
        <taxon>rosids</taxon>
        <taxon>Vitales</taxon>
        <taxon>Vitaceae</taxon>
        <taxon>Viteae</taxon>
        <taxon>Vitis</taxon>
    </lineage>
</organism>
<dbReference type="GO" id="GO:0016787">
    <property type="term" value="F:hydrolase activity"/>
    <property type="evidence" value="ECO:0007669"/>
    <property type="project" value="UniProtKB-KW"/>
</dbReference>
<feature type="domain" description="Retrotransposon gag" evidence="8">
    <location>
        <begin position="1"/>
        <end position="65"/>
    </location>
</feature>
<keyword evidence="6" id="KW-0695">RNA-directed DNA polymerase</keyword>
<dbReference type="Pfam" id="PF17917">
    <property type="entry name" value="RT_RNaseH"/>
    <property type="match status" value="1"/>
</dbReference>
<evidence type="ECO:0000313" key="11">
    <source>
        <dbReference type="Proteomes" id="UP000288805"/>
    </source>
</evidence>
<dbReference type="EMBL" id="QGNW01000876">
    <property type="protein sequence ID" value="RVW59828.1"/>
    <property type="molecule type" value="Genomic_DNA"/>
</dbReference>
<proteinExistence type="predicted"/>
<evidence type="ECO:0000256" key="5">
    <source>
        <dbReference type="ARBA" id="ARBA00022801"/>
    </source>
</evidence>
<accession>A0A438FIN6</accession>
<dbReference type="PANTHER" id="PTHR35046">
    <property type="entry name" value="ZINC KNUCKLE (CCHC-TYPE) FAMILY PROTEIN"/>
    <property type="match status" value="1"/>
</dbReference>
<dbReference type="InterPro" id="IPR043502">
    <property type="entry name" value="DNA/RNA_pol_sf"/>
</dbReference>
<feature type="region of interest" description="Disordered" evidence="7">
    <location>
        <begin position="775"/>
        <end position="805"/>
    </location>
</feature>
<evidence type="ECO:0000256" key="7">
    <source>
        <dbReference type="SAM" id="MobiDB-lite"/>
    </source>
</evidence>
<evidence type="ECO:0000256" key="2">
    <source>
        <dbReference type="ARBA" id="ARBA00022695"/>
    </source>
</evidence>
<evidence type="ECO:0000256" key="4">
    <source>
        <dbReference type="ARBA" id="ARBA00022759"/>
    </source>
</evidence>
<keyword evidence="4" id="KW-0255">Endonuclease</keyword>
<dbReference type="PANTHER" id="PTHR35046:SF9">
    <property type="entry name" value="RNA-DIRECTED DNA POLYMERASE"/>
    <property type="match status" value="1"/>
</dbReference>
<keyword evidence="5" id="KW-0378">Hydrolase</keyword>
<dbReference type="GO" id="GO:0003964">
    <property type="term" value="F:RNA-directed DNA polymerase activity"/>
    <property type="evidence" value="ECO:0007669"/>
    <property type="project" value="UniProtKB-KW"/>
</dbReference>